<proteinExistence type="predicted"/>
<evidence type="ECO:0000313" key="2">
    <source>
        <dbReference type="EMBL" id="MFC7393753.1"/>
    </source>
</evidence>
<name>A0ABW2PWE8_9BACL</name>
<organism evidence="2 3">
    <name type="scientific">Scopulibacillus cellulosilyticus</name>
    <dbReference type="NCBI Taxonomy" id="2665665"/>
    <lineage>
        <taxon>Bacteria</taxon>
        <taxon>Bacillati</taxon>
        <taxon>Bacillota</taxon>
        <taxon>Bacilli</taxon>
        <taxon>Bacillales</taxon>
        <taxon>Sporolactobacillaceae</taxon>
        <taxon>Scopulibacillus</taxon>
    </lineage>
</organism>
<feature type="transmembrane region" description="Helical" evidence="1">
    <location>
        <begin position="258"/>
        <end position="278"/>
    </location>
</feature>
<evidence type="ECO:0000313" key="3">
    <source>
        <dbReference type="Proteomes" id="UP001596505"/>
    </source>
</evidence>
<evidence type="ECO:0008006" key="4">
    <source>
        <dbReference type="Google" id="ProtNLM"/>
    </source>
</evidence>
<feature type="transmembrane region" description="Helical" evidence="1">
    <location>
        <begin position="107"/>
        <end position="127"/>
    </location>
</feature>
<dbReference type="RefSeq" id="WP_380966388.1">
    <property type="nucleotide sequence ID" value="NZ_JBHTCO010000015.1"/>
</dbReference>
<keyword evidence="1" id="KW-0812">Transmembrane</keyword>
<feature type="transmembrane region" description="Helical" evidence="1">
    <location>
        <begin position="139"/>
        <end position="157"/>
    </location>
</feature>
<keyword evidence="1" id="KW-0472">Membrane</keyword>
<protein>
    <recommendedName>
        <fullName evidence="4">DUF4129 domain-containing protein</fullName>
    </recommendedName>
</protein>
<dbReference type="EMBL" id="JBHTCO010000015">
    <property type="protein sequence ID" value="MFC7393753.1"/>
    <property type="molecule type" value="Genomic_DNA"/>
</dbReference>
<feature type="transmembrane region" description="Helical" evidence="1">
    <location>
        <begin position="64"/>
        <end position="95"/>
    </location>
</feature>
<feature type="transmembrane region" description="Helical" evidence="1">
    <location>
        <begin position="200"/>
        <end position="221"/>
    </location>
</feature>
<comment type="caution">
    <text evidence="2">The sequence shown here is derived from an EMBL/GenBank/DDBJ whole genome shotgun (WGS) entry which is preliminary data.</text>
</comment>
<accession>A0ABW2PWE8</accession>
<reference evidence="3" key="1">
    <citation type="journal article" date="2019" name="Int. J. Syst. Evol. Microbiol.">
        <title>The Global Catalogue of Microorganisms (GCM) 10K type strain sequencing project: providing services to taxonomists for standard genome sequencing and annotation.</title>
        <authorList>
            <consortium name="The Broad Institute Genomics Platform"/>
            <consortium name="The Broad Institute Genome Sequencing Center for Infectious Disease"/>
            <person name="Wu L."/>
            <person name="Ma J."/>
        </authorList>
    </citation>
    <scope>NUCLEOTIDE SEQUENCE [LARGE SCALE GENOMIC DNA]</scope>
    <source>
        <strain evidence="3">CGMCC 1.16305</strain>
    </source>
</reference>
<evidence type="ECO:0000256" key="1">
    <source>
        <dbReference type="SAM" id="Phobius"/>
    </source>
</evidence>
<feature type="transmembrane region" description="Helical" evidence="1">
    <location>
        <begin position="169"/>
        <end position="188"/>
    </location>
</feature>
<dbReference type="Proteomes" id="UP001596505">
    <property type="component" value="Unassembled WGS sequence"/>
</dbReference>
<feature type="transmembrane region" description="Helical" evidence="1">
    <location>
        <begin position="34"/>
        <end position="52"/>
    </location>
</feature>
<keyword evidence="1" id="KW-1133">Transmembrane helix</keyword>
<feature type="transmembrane region" description="Helical" evidence="1">
    <location>
        <begin position="7"/>
        <end position="28"/>
    </location>
</feature>
<keyword evidence="3" id="KW-1185">Reference proteome</keyword>
<gene>
    <name evidence="2" type="ORF">ACFQRG_12385</name>
</gene>
<sequence>MRNNQSVFLWAAVIFEWIFIYTLFVPFYSGHWQLFLPLLILAVIYAILFTLVRKKFPSVSMAVYFGIALVPMIVGYVIFDFHLLLTLIIGVLFYFRSIRLFAEKTSASIWQLFFGYTVLAIFYYLFIHFLVQGAFHHRFVFIILLAFQFLTTTLIIACQNQMSGMSKGLPLFMLGFFFVALAAAGLVLVLKTVLIAVIQFLVKGIAFLIIEGTSVLFNWLVTPFVSKEKEERLKQVLHVSDNPMLIKRYVIAYHPPSYLSWMIIGVLIALAIIIMLFLRKRKLLLDNGQMNAHSHLIGDTINIDVKKRSINRKRRHHPPKDPVRLGMYKMQNFARKIGLGRYSHESLDEWLSRTGLLRSSGSVKDFYDKTRYGGKELTKEELVDYNATLKQMKEDFKNQINIETNHVNGNK</sequence>